<proteinExistence type="predicted"/>
<dbReference type="InterPro" id="IPR001810">
    <property type="entry name" value="F-box_dom"/>
</dbReference>
<dbReference type="Gene3D" id="1.20.1280.50">
    <property type="match status" value="1"/>
</dbReference>
<dbReference type="SUPFAM" id="SSF81383">
    <property type="entry name" value="F-box domain"/>
    <property type="match status" value="1"/>
</dbReference>
<dbReference type="PANTHER" id="PTHR38926:SF80">
    <property type="entry name" value="F-BOX DOMAIN, LEUCINE-RICH REPEAT DOMAIN SUPERFAMILY"/>
    <property type="match status" value="1"/>
</dbReference>
<dbReference type="EMBL" id="JAUIZM010000007">
    <property type="protein sequence ID" value="KAK1375552.1"/>
    <property type="molecule type" value="Genomic_DNA"/>
</dbReference>
<comment type="caution">
    <text evidence="2">The sequence shown here is derived from an EMBL/GenBank/DDBJ whole genome shotgun (WGS) entry which is preliminary data.</text>
</comment>
<keyword evidence="3" id="KW-1185">Reference proteome</keyword>
<gene>
    <name evidence="2" type="ORF">POM88_031745</name>
</gene>
<accession>A0AAD8HZZ6</accession>
<dbReference type="PANTHER" id="PTHR38926">
    <property type="entry name" value="F-BOX DOMAIN CONTAINING PROTEIN, EXPRESSED"/>
    <property type="match status" value="1"/>
</dbReference>
<dbReference type="SMART" id="SM00256">
    <property type="entry name" value="FBOX"/>
    <property type="match status" value="1"/>
</dbReference>
<dbReference type="CDD" id="cd22164">
    <property type="entry name" value="F-box_AtSKIP19-like"/>
    <property type="match status" value="1"/>
</dbReference>
<reference evidence="2" key="1">
    <citation type="submission" date="2023-02" db="EMBL/GenBank/DDBJ databases">
        <title>Genome of toxic invasive species Heracleum sosnowskyi carries increased number of genes despite the absence of recent whole-genome duplications.</title>
        <authorList>
            <person name="Schelkunov M."/>
            <person name="Shtratnikova V."/>
            <person name="Makarenko M."/>
            <person name="Klepikova A."/>
            <person name="Omelchenko D."/>
            <person name="Novikova G."/>
            <person name="Obukhova E."/>
            <person name="Bogdanov V."/>
            <person name="Penin A."/>
            <person name="Logacheva M."/>
        </authorList>
    </citation>
    <scope>NUCLEOTIDE SEQUENCE</scope>
    <source>
        <strain evidence="2">Hsosn_3</strain>
        <tissue evidence="2">Leaf</tissue>
    </source>
</reference>
<sequence length="160" mass="18975">MQDLIPDYFFGFDYLNVPLYNCVPVYPADTLRLDRQRAQDFADYLCTKYKTSEVKNTKLSDLPDDIIANILHRLGAFEILVNARRVCKAWREICEDQAMWRVIYIENLGSELWWKIRELEEMCRQAIDRRQGQLVDIKIEHIASDELLKYLADNKSVFSF</sequence>
<protein>
    <submittedName>
        <fullName evidence="2">F-box protein skip19</fullName>
    </submittedName>
</protein>
<dbReference type="Proteomes" id="UP001237642">
    <property type="component" value="Unassembled WGS sequence"/>
</dbReference>
<evidence type="ECO:0000313" key="2">
    <source>
        <dbReference type="EMBL" id="KAK1375552.1"/>
    </source>
</evidence>
<name>A0AAD8HZZ6_9APIA</name>
<reference evidence="2" key="2">
    <citation type="submission" date="2023-05" db="EMBL/GenBank/DDBJ databases">
        <authorList>
            <person name="Schelkunov M.I."/>
        </authorList>
    </citation>
    <scope>NUCLEOTIDE SEQUENCE</scope>
    <source>
        <strain evidence="2">Hsosn_3</strain>
        <tissue evidence="2">Leaf</tissue>
    </source>
</reference>
<dbReference type="AlphaFoldDB" id="A0AAD8HZZ6"/>
<dbReference type="Pfam" id="PF12937">
    <property type="entry name" value="F-box-like"/>
    <property type="match status" value="1"/>
</dbReference>
<feature type="domain" description="F-box" evidence="1">
    <location>
        <begin position="56"/>
        <end position="103"/>
    </location>
</feature>
<evidence type="ECO:0000259" key="1">
    <source>
        <dbReference type="PROSITE" id="PS50181"/>
    </source>
</evidence>
<dbReference type="InterPro" id="IPR036047">
    <property type="entry name" value="F-box-like_dom_sf"/>
</dbReference>
<dbReference type="PROSITE" id="PS50181">
    <property type="entry name" value="FBOX"/>
    <property type="match status" value="1"/>
</dbReference>
<evidence type="ECO:0000313" key="3">
    <source>
        <dbReference type="Proteomes" id="UP001237642"/>
    </source>
</evidence>
<organism evidence="2 3">
    <name type="scientific">Heracleum sosnowskyi</name>
    <dbReference type="NCBI Taxonomy" id="360622"/>
    <lineage>
        <taxon>Eukaryota</taxon>
        <taxon>Viridiplantae</taxon>
        <taxon>Streptophyta</taxon>
        <taxon>Embryophyta</taxon>
        <taxon>Tracheophyta</taxon>
        <taxon>Spermatophyta</taxon>
        <taxon>Magnoliopsida</taxon>
        <taxon>eudicotyledons</taxon>
        <taxon>Gunneridae</taxon>
        <taxon>Pentapetalae</taxon>
        <taxon>asterids</taxon>
        <taxon>campanulids</taxon>
        <taxon>Apiales</taxon>
        <taxon>Apiaceae</taxon>
        <taxon>Apioideae</taxon>
        <taxon>apioid superclade</taxon>
        <taxon>Tordylieae</taxon>
        <taxon>Tordyliinae</taxon>
        <taxon>Heracleum</taxon>
    </lineage>
</organism>